<evidence type="ECO:0000256" key="2">
    <source>
        <dbReference type="ARBA" id="ARBA00023242"/>
    </source>
</evidence>
<dbReference type="Proteomes" id="UP000008810">
    <property type="component" value="Chromosome 2"/>
</dbReference>
<comment type="subcellular location">
    <subcellularLocation>
        <location evidence="1">Nucleus</location>
    </subcellularLocation>
</comment>
<proteinExistence type="predicted"/>
<dbReference type="RefSeq" id="XP_010232018.1">
    <property type="nucleotide sequence ID" value="XM_010233716.3"/>
</dbReference>
<accession>A0A0Q3IS86</accession>
<evidence type="ECO:0000256" key="1">
    <source>
        <dbReference type="ARBA" id="ARBA00004123"/>
    </source>
</evidence>
<feature type="compositionally biased region" description="Low complexity" evidence="3">
    <location>
        <begin position="152"/>
        <end position="161"/>
    </location>
</feature>
<feature type="compositionally biased region" description="Polar residues" evidence="3">
    <location>
        <begin position="680"/>
        <end position="690"/>
    </location>
</feature>
<feature type="compositionally biased region" description="Polar residues" evidence="3">
    <location>
        <begin position="584"/>
        <end position="597"/>
    </location>
</feature>
<feature type="compositionally biased region" description="Low complexity" evidence="3">
    <location>
        <begin position="89"/>
        <end position="99"/>
    </location>
</feature>
<dbReference type="OrthoDB" id="509329at2759"/>
<dbReference type="Pfam" id="PF06943">
    <property type="entry name" value="zf-LSD1"/>
    <property type="match status" value="2"/>
</dbReference>
<feature type="region of interest" description="Disordered" evidence="3">
    <location>
        <begin position="369"/>
        <end position="405"/>
    </location>
</feature>
<dbReference type="RefSeq" id="XP_014755141.1">
    <property type="nucleotide sequence ID" value="XM_014899655.2"/>
</dbReference>
<dbReference type="PANTHER" id="PTHR31747:SF17">
    <property type="entry name" value="PROTEIN LOL2"/>
    <property type="match status" value="1"/>
</dbReference>
<dbReference type="Gramene" id="KQK08699">
    <property type="protein sequence ID" value="KQK08699"/>
    <property type="gene ID" value="BRADI_2g43362v3"/>
</dbReference>
<feature type="region of interest" description="Disordered" evidence="3">
    <location>
        <begin position="468"/>
        <end position="494"/>
    </location>
</feature>
<feature type="domain" description="Zinc finger LSD1-type" evidence="4">
    <location>
        <begin position="980"/>
        <end position="1004"/>
    </location>
</feature>
<keyword evidence="2" id="KW-0539">Nucleus</keyword>
<keyword evidence="7" id="KW-1185">Reference proteome</keyword>
<reference evidence="5" key="2">
    <citation type="submission" date="2017-06" db="EMBL/GenBank/DDBJ databases">
        <title>WGS assembly of Brachypodium distachyon.</title>
        <authorList>
            <consortium name="The International Brachypodium Initiative"/>
            <person name="Lucas S."/>
            <person name="Harmon-Smith M."/>
            <person name="Lail K."/>
            <person name="Tice H."/>
            <person name="Grimwood J."/>
            <person name="Bruce D."/>
            <person name="Barry K."/>
            <person name="Shu S."/>
            <person name="Lindquist E."/>
            <person name="Wang M."/>
            <person name="Pitluck S."/>
            <person name="Vogel J.P."/>
            <person name="Garvin D.F."/>
            <person name="Mockler T.C."/>
            <person name="Schmutz J."/>
            <person name="Rokhsar D."/>
            <person name="Bevan M.W."/>
        </authorList>
    </citation>
    <scope>NUCLEOTIDE SEQUENCE</scope>
    <source>
        <strain evidence="5">Bd21</strain>
    </source>
</reference>
<dbReference type="GeneID" id="100840817"/>
<feature type="compositionally biased region" description="Low complexity" evidence="3">
    <location>
        <begin position="1"/>
        <end position="17"/>
    </location>
</feature>
<evidence type="ECO:0000313" key="5">
    <source>
        <dbReference type="EMBL" id="KQK08699.1"/>
    </source>
</evidence>
<organism evidence="5">
    <name type="scientific">Brachypodium distachyon</name>
    <name type="common">Purple false brome</name>
    <name type="synonym">Trachynia distachya</name>
    <dbReference type="NCBI Taxonomy" id="15368"/>
    <lineage>
        <taxon>Eukaryota</taxon>
        <taxon>Viridiplantae</taxon>
        <taxon>Streptophyta</taxon>
        <taxon>Embryophyta</taxon>
        <taxon>Tracheophyta</taxon>
        <taxon>Spermatophyta</taxon>
        <taxon>Magnoliopsida</taxon>
        <taxon>Liliopsida</taxon>
        <taxon>Poales</taxon>
        <taxon>Poaceae</taxon>
        <taxon>BOP clade</taxon>
        <taxon>Pooideae</taxon>
        <taxon>Stipodae</taxon>
        <taxon>Brachypodieae</taxon>
        <taxon>Brachypodium</taxon>
    </lineage>
</organism>
<name>A0A0Q3IS86_BRADI</name>
<feature type="domain" description="Zinc finger LSD1-type" evidence="4">
    <location>
        <begin position="942"/>
        <end position="966"/>
    </location>
</feature>
<dbReference type="PANTHER" id="PTHR31747">
    <property type="entry name" value="PROTEIN LSD1"/>
    <property type="match status" value="1"/>
</dbReference>
<dbReference type="GO" id="GO:0005634">
    <property type="term" value="C:nucleus"/>
    <property type="evidence" value="ECO:0007669"/>
    <property type="project" value="UniProtKB-SubCell"/>
</dbReference>
<feature type="region of interest" description="Disordered" evidence="3">
    <location>
        <begin position="554"/>
        <end position="597"/>
    </location>
</feature>
<feature type="compositionally biased region" description="Low complexity" evidence="3">
    <location>
        <begin position="120"/>
        <end position="144"/>
    </location>
</feature>
<gene>
    <name evidence="6" type="primary">LOC100840817</name>
    <name evidence="5" type="ORF">BRADI_2g43362v3</name>
</gene>
<feature type="region of interest" description="Disordered" evidence="3">
    <location>
        <begin position="1"/>
        <end position="171"/>
    </location>
</feature>
<dbReference type="InterPro" id="IPR040319">
    <property type="entry name" value="LSD1-like"/>
</dbReference>
<dbReference type="KEGG" id="bdi:100840817"/>
<dbReference type="RefSeq" id="XP_010232019.1">
    <property type="nucleotide sequence ID" value="XM_010233717.3"/>
</dbReference>
<evidence type="ECO:0000259" key="4">
    <source>
        <dbReference type="Pfam" id="PF06943"/>
    </source>
</evidence>
<evidence type="ECO:0000256" key="3">
    <source>
        <dbReference type="SAM" id="MobiDB-lite"/>
    </source>
</evidence>
<evidence type="ECO:0000313" key="6">
    <source>
        <dbReference type="EnsemblPlants" id="KQK08699"/>
    </source>
</evidence>
<dbReference type="NCBIfam" id="TIGR01053">
    <property type="entry name" value="LSD1"/>
    <property type="match status" value="2"/>
</dbReference>
<protein>
    <recommendedName>
        <fullName evidence="4">Zinc finger LSD1-type domain-containing protein</fullName>
    </recommendedName>
</protein>
<evidence type="ECO:0000313" key="7">
    <source>
        <dbReference type="Proteomes" id="UP000008810"/>
    </source>
</evidence>
<reference evidence="5 6" key="1">
    <citation type="journal article" date="2010" name="Nature">
        <title>Genome sequencing and analysis of the model grass Brachypodium distachyon.</title>
        <authorList>
            <consortium name="International Brachypodium Initiative"/>
        </authorList>
    </citation>
    <scope>NUCLEOTIDE SEQUENCE [LARGE SCALE GENOMIC DNA]</scope>
    <source>
        <strain evidence="5">Bd21</strain>
        <strain evidence="6">cv. Bd21</strain>
    </source>
</reference>
<feature type="compositionally biased region" description="Pro residues" evidence="3">
    <location>
        <begin position="18"/>
        <end position="31"/>
    </location>
</feature>
<reference evidence="6" key="3">
    <citation type="submission" date="2018-08" db="UniProtKB">
        <authorList>
            <consortium name="EnsemblPlants"/>
        </authorList>
    </citation>
    <scope>IDENTIFICATION</scope>
    <source>
        <strain evidence="6">cv. Bd21</strain>
    </source>
</reference>
<dbReference type="InterPro" id="IPR005735">
    <property type="entry name" value="Znf_LSD1"/>
</dbReference>
<feature type="region of interest" description="Disordered" evidence="3">
    <location>
        <begin position="647"/>
        <end position="690"/>
    </location>
</feature>
<dbReference type="EMBL" id="CM000881">
    <property type="protein sequence ID" value="KQK08699.1"/>
    <property type="molecule type" value="Genomic_DNA"/>
</dbReference>
<dbReference type="STRING" id="15368.A0A0Q3IS86"/>
<dbReference type="EnsemblPlants" id="KQK08699">
    <property type="protein sequence ID" value="KQK08699"/>
    <property type="gene ID" value="BRADI_2g43362v3"/>
</dbReference>
<sequence length="1033" mass="107712">MASSPGTGLPPGSSPVSSPTPFPPAPPPQESPQPTTADPLEPAQSDHAKPTPQPHPGKATATSDAYKSPAPMDGLTREAGRPPLLSPQEATLASLALEAAKPEEQTPVSPPPLVEVFPEAAARAASPIPSPQIAAASAAAALPPSTTPSPPASTWTSAGASRDAPLTDSAAMASEEVARLPAALEPIDADPLTAQASATKSMAERLSPQQHLRPISSTSLIGCENFELGLLPPPPLAEITHELSDAAGTDEIDVAEEAAGTSPAVAATDEKTDSALAGPLIFENGAEGSSELPVLTPRSPQMEGELCSLEMAPPGFESFESSWTPLLPATLPAETTHSLRNAAATEAMAVPEEAARSLPILAVEPMTDTKPGLPSPESLAEGPFQQSLLRPPSPITQAEPCSPDTPPPGFENFKLSWLPPPNEATYATKAAAVTLEEAILPVPTLEAMDVETDTACSLLPPLENDPLLRPTTPMPQSAPCSPQAPPGFENSDSSWPPLSNALSGTAYISPNETATEPLAVTFEEATGPTPTAEAIDVKIRAKHPLLLPLESGVEGSLKEPQQKPPSPTMQDAPCSPQAPPGFENSESSWPPLSTALSGTAYITPDETATEPLAMTFEVATGPTPAIEAIDVKIRAKHPLLLPLESGVEGSLQEPKQKPPSPTMQDAPGSPDMAPPGFENFKSSQLPQHSPPLMQTTCTLHDPATIEAVHVSEETAQTLPALEGMSVNMDTSSENGAGSFQQQPPRLPCPMEKGTACSPEIVPSGHENLESLQLSPLPVLPQVQTPDALVDVVAIEAVVGPLEEVHHPPPVLLKIEEGTAPIRPPPLESGSEGSLPQLEQHVHSVTTLAVDTLTGAPATKSVAVESEERAPPQLALQAVDTNMECATTLLTLSKKEGEDSLPQPQHPPCSQTVQAAPCSLEALELLPPPPPPFLNKEMGQMVCGCCRELLAYPRGAVHVQCAGCLTINLVLEAHEVGKVHCGRCETLLMYPFGAPAVKCSLCLFVTEIGERKVRPRISVEQVVPPHPPQLANQS</sequence>
<dbReference type="RefSeq" id="XP_014755142.1">
    <property type="nucleotide sequence ID" value="XM_014899656.2"/>
</dbReference>
<dbReference type="AlphaFoldDB" id="A0A0Q3IS86"/>